<sequence>MRYLGVIALFALLAISAVMAHPPTNSSIEQGSGPSNRSTIRPVPRWPKWGGIGPVILNTPPTP</sequence>
<evidence type="ECO:0000313" key="3">
    <source>
        <dbReference type="EMBL" id="KMY99661.1"/>
    </source>
</evidence>
<keyword evidence="2" id="KW-0732">Signal</keyword>
<dbReference type="Proteomes" id="UP000035880">
    <property type="component" value="Chromosome 3L"/>
</dbReference>
<reference evidence="3" key="3">
    <citation type="submission" date="2015-04" db="EMBL/GenBank/DDBJ databases">
        <authorList>
            <consortium name="FlyBase"/>
        </authorList>
    </citation>
    <scope>NUCLEOTIDE SEQUENCE</scope>
    <source>
        <strain evidence="3">W501</strain>
    </source>
</reference>
<protein>
    <submittedName>
        <fullName evidence="3">Uncharacterized protein</fullName>
    </submittedName>
</protein>
<organism evidence="3">
    <name type="scientific">Drosophila simulans</name>
    <name type="common">Fruit fly</name>
    <dbReference type="NCBI Taxonomy" id="7240"/>
    <lineage>
        <taxon>Eukaryota</taxon>
        <taxon>Metazoa</taxon>
        <taxon>Ecdysozoa</taxon>
        <taxon>Arthropoda</taxon>
        <taxon>Hexapoda</taxon>
        <taxon>Insecta</taxon>
        <taxon>Pterygota</taxon>
        <taxon>Neoptera</taxon>
        <taxon>Endopterygota</taxon>
        <taxon>Diptera</taxon>
        <taxon>Brachycera</taxon>
        <taxon>Muscomorpha</taxon>
        <taxon>Ephydroidea</taxon>
        <taxon>Drosophilidae</taxon>
        <taxon>Drosophila</taxon>
        <taxon>Sophophora</taxon>
    </lineage>
</organism>
<feature type="signal peptide" evidence="2">
    <location>
        <begin position="1"/>
        <end position="20"/>
    </location>
</feature>
<feature type="region of interest" description="Disordered" evidence="1">
    <location>
        <begin position="24"/>
        <end position="63"/>
    </location>
</feature>
<reference evidence="3" key="1">
    <citation type="journal article" date="2013" name="Genome Res.">
        <title>A second-generation assembly of the Drosophila simulans genome provides new insights into patterns of lineage-specific divergence.</title>
        <authorList>
            <person name="Hu T.T."/>
            <person name="Eisen M.B."/>
            <person name="Thornton K.R."/>
            <person name="Andolfatto P."/>
        </authorList>
    </citation>
    <scope>NUCLEOTIDE SEQUENCE [LARGE SCALE GENOMIC DNA]</scope>
    <source>
        <strain evidence="3">W501</strain>
    </source>
</reference>
<accession>A0A0J9RVA4</accession>
<dbReference type="EMBL" id="CM002912">
    <property type="protein sequence ID" value="KMY99661.1"/>
    <property type="molecule type" value="Genomic_DNA"/>
</dbReference>
<evidence type="ECO:0000256" key="1">
    <source>
        <dbReference type="SAM" id="MobiDB-lite"/>
    </source>
</evidence>
<dbReference type="AlphaFoldDB" id="A0A0J9RVA4"/>
<dbReference type="Bgee" id="FBgn0270223">
    <property type="expression patterns" value="Expressed in adult organism and 3 other cell types or tissues"/>
</dbReference>
<dbReference type="OrthoDB" id="7869574at2759"/>
<feature type="chain" id="PRO_5005321869" evidence="2">
    <location>
        <begin position="21"/>
        <end position="63"/>
    </location>
</feature>
<name>A0A0J9RVA4_DROSI</name>
<proteinExistence type="predicted"/>
<gene>
    <name evidence="3" type="primary">Dsim\GD28933</name>
    <name evidence="3" type="ORF">Dsimw501_GD28933</name>
</gene>
<feature type="compositionally biased region" description="Polar residues" evidence="1">
    <location>
        <begin position="24"/>
        <end position="39"/>
    </location>
</feature>
<evidence type="ECO:0000256" key="2">
    <source>
        <dbReference type="SAM" id="SignalP"/>
    </source>
</evidence>
<dbReference type="KEGG" id="dsi:Dsimw501_GD28933"/>
<reference evidence="3" key="2">
    <citation type="submission" date="2014-06" db="EMBL/GenBank/DDBJ databases">
        <authorList>
            <person name="Hu T."/>
            <person name="Eisen M.B."/>
            <person name="Thornton K.R."/>
            <person name="Andolfatto P."/>
        </authorList>
    </citation>
    <scope>NUCLEOTIDE SEQUENCE</scope>
    <source>
        <strain evidence="3">W501</strain>
    </source>
</reference>